<evidence type="ECO:0000259" key="2">
    <source>
        <dbReference type="SMART" id="SM00835"/>
    </source>
</evidence>
<keyword evidence="3" id="KW-1185">Reference proteome</keyword>
<dbReference type="SMART" id="SM00835">
    <property type="entry name" value="Cupin_1"/>
    <property type="match status" value="2"/>
</dbReference>
<feature type="domain" description="Cupin type-1" evidence="2">
    <location>
        <begin position="48"/>
        <end position="202"/>
    </location>
</feature>
<gene>
    <name evidence="4" type="primary">LOC105126368</name>
</gene>
<dbReference type="PANTHER" id="PTHR31189:SF2">
    <property type="entry name" value="RMLC-LIKE CUPINS SUPERFAMILY PROTEIN"/>
    <property type="match status" value="1"/>
</dbReference>
<evidence type="ECO:0000313" key="3">
    <source>
        <dbReference type="Proteomes" id="UP000694918"/>
    </source>
</evidence>
<dbReference type="CDD" id="cd02244">
    <property type="entry name" value="cupin_7S_vicilin-like_N"/>
    <property type="match status" value="1"/>
</dbReference>
<dbReference type="AlphaFoldDB" id="A0AAJ6U9Y7"/>
<dbReference type="Gene3D" id="2.60.120.10">
    <property type="entry name" value="Jelly Rolls"/>
    <property type="match status" value="2"/>
</dbReference>
<evidence type="ECO:0000256" key="1">
    <source>
        <dbReference type="SAM" id="SignalP"/>
    </source>
</evidence>
<dbReference type="InterPro" id="IPR014710">
    <property type="entry name" value="RmlC-like_jellyroll"/>
</dbReference>
<feature type="domain" description="Cupin type-1" evidence="2">
    <location>
        <begin position="289"/>
        <end position="438"/>
    </location>
</feature>
<accession>A0AAJ6U9Y7</accession>
<dbReference type="SUPFAM" id="SSF51182">
    <property type="entry name" value="RmlC-like cupins"/>
    <property type="match status" value="1"/>
</dbReference>
<dbReference type="CDD" id="cd02245">
    <property type="entry name" value="cupin_7S_vicilin-like_C"/>
    <property type="match status" value="1"/>
</dbReference>
<dbReference type="InterPro" id="IPR006045">
    <property type="entry name" value="Cupin_1"/>
</dbReference>
<dbReference type="Proteomes" id="UP000694918">
    <property type="component" value="Unplaced"/>
</dbReference>
<dbReference type="KEGG" id="peu:105126368"/>
<dbReference type="InterPro" id="IPR011051">
    <property type="entry name" value="RmlC_Cupin_sf"/>
</dbReference>
<dbReference type="RefSeq" id="XP_011025519.1">
    <property type="nucleotide sequence ID" value="XM_011027217.1"/>
</dbReference>
<evidence type="ECO:0000313" key="4">
    <source>
        <dbReference type="RefSeq" id="XP_011025519.1"/>
    </source>
</evidence>
<sequence>MGNGAAHLLLLLVLCYGVTMAVGFYREEKEDWRGDRGETQTDREEEWLLLQDSKRVVKTDAGDVRVLKNYGGRIIDRPMHIGFITMEPRSLFVPQYIDSSLILFIRTGEAKVGLIYKDELAERRLKIGDIYRIPAGSAFYLMNAEEGQRLHIICSIDPSESLGLGFFQSFFIGGGTYPPSILAGFELETLSNAFNVTTDEVREIMTRQQEGPIVFIGDSRAPRPSLWTKFLQLKEQDRLQHLKRTVKFQQQPSPGEEQRTWSWRKLLNSIVGQENKKKGEIAGKSPDSYNIYDRRPDFRNNYGWSIALDESDYHPLKYSGIGVYLVNLTAGSMLAPHVNPTATEYGIVLSGSGRIQVVFPNGTQAMNARVKEGDVFWVPRYFPFCQIAARSGPFEFFGFTTSARENRPQFLVGANSILQTLRSPELAAAFGVSEDRINRVIKAQREAVILPSASAAPPDEEEGVAKFEGVQKVIKSFGNAVIMGFD</sequence>
<proteinExistence type="predicted"/>
<feature type="signal peptide" evidence="1">
    <location>
        <begin position="1"/>
        <end position="21"/>
    </location>
</feature>
<dbReference type="InterPro" id="IPR050253">
    <property type="entry name" value="Seed_Storage-Functional"/>
</dbReference>
<name>A0AAJ6U9Y7_POPEU</name>
<protein>
    <submittedName>
        <fullName evidence="4">Vicilin-like antimicrobial peptides 2-3</fullName>
    </submittedName>
</protein>
<feature type="chain" id="PRO_5042526869" evidence="1">
    <location>
        <begin position="22"/>
        <end position="486"/>
    </location>
</feature>
<reference evidence="4" key="1">
    <citation type="submission" date="2025-08" db="UniProtKB">
        <authorList>
            <consortium name="RefSeq"/>
        </authorList>
    </citation>
    <scope>IDENTIFICATION</scope>
</reference>
<dbReference type="PANTHER" id="PTHR31189">
    <property type="entry name" value="OS03G0336100 PROTEIN-RELATED"/>
    <property type="match status" value="1"/>
</dbReference>
<keyword evidence="1" id="KW-0732">Signal</keyword>
<organism evidence="3 4">
    <name type="scientific">Populus euphratica</name>
    <name type="common">Euphrates poplar</name>
    <dbReference type="NCBI Taxonomy" id="75702"/>
    <lineage>
        <taxon>Eukaryota</taxon>
        <taxon>Viridiplantae</taxon>
        <taxon>Streptophyta</taxon>
        <taxon>Embryophyta</taxon>
        <taxon>Tracheophyta</taxon>
        <taxon>Spermatophyta</taxon>
        <taxon>Magnoliopsida</taxon>
        <taxon>eudicotyledons</taxon>
        <taxon>Gunneridae</taxon>
        <taxon>Pentapetalae</taxon>
        <taxon>rosids</taxon>
        <taxon>fabids</taxon>
        <taxon>Malpighiales</taxon>
        <taxon>Salicaceae</taxon>
        <taxon>Saliceae</taxon>
        <taxon>Populus</taxon>
    </lineage>
</organism>
<dbReference type="Pfam" id="PF00190">
    <property type="entry name" value="Cupin_1"/>
    <property type="match status" value="2"/>
</dbReference>
<dbReference type="GeneID" id="105126368"/>